<sequence length="120" mass="12599">MASGIDQLAKSSPVFKGAAAGAKAMTKGSGKLGKAALSAMASQSPVGRAFKEMSNSRSVPKNGHQQLVKAMKQGVASALSQNDAVKQATQNIKPTSNHDALKARLQQQRQQTRMRNNGHS</sequence>
<name>A0A1Y1BH61_VIBPH</name>
<geneLocation type="plasmid" evidence="2">
    <name>pVPE61a</name>
</geneLocation>
<organism evidence="2">
    <name type="scientific">Vibrio parahaemolyticus</name>
    <dbReference type="NCBI Taxonomy" id="670"/>
    <lineage>
        <taxon>Bacteria</taxon>
        <taxon>Pseudomonadati</taxon>
        <taxon>Pseudomonadota</taxon>
        <taxon>Gammaproteobacteria</taxon>
        <taxon>Vibrionales</taxon>
        <taxon>Vibrionaceae</taxon>
        <taxon>Vibrio</taxon>
    </lineage>
</organism>
<dbReference type="EMBL" id="AP014860">
    <property type="protein sequence ID" value="BAX56937.1"/>
    <property type="molecule type" value="Genomic_DNA"/>
</dbReference>
<accession>A0A1Y1BH61</accession>
<feature type="region of interest" description="Disordered" evidence="1">
    <location>
        <begin position="1"/>
        <end position="32"/>
    </location>
</feature>
<evidence type="ECO:0000313" key="2">
    <source>
        <dbReference type="EMBL" id="BAX56937.1"/>
    </source>
</evidence>
<feature type="compositionally biased region" description="Low complexity" evidence="1">
    <location>
        <begin position="104"/>
        <end position="120"/>
    </location>
</feature>
<feature type="region of interest" description="Disordered" evidence="1">
    <location>
        <begin position="85"/>
        <end position="120"/>
    </location>
</feature>
<dbReference type="RefSeq" id="WP_176453533.1">
    <property type="nucleotide sequence ID" value="NZ_AP014860.1"/>
</dbReference>
<keyword evidence="2" id="KW-0614">Plasmid</keyword>
<feature type="compositionally biased region" description="Low complexity" evidence="1">
    <location>
        <begin position="16"/>
        <end position="29"/>
    </location>
</feature>
<dbReference type="AlphaFoldDB" id="A0A1Y1BH61"/>
<evidence type="ECO:0000256" key="1">
    <source>
        <dbReference type="SAM" id="MobiDB-lite"/>
    </source>
</evidence>
<feature type="compositionally biased region" description="Polar residues" evidence="1">
    <location>
        <begin position="85"/>
        <end position="98"/>
    </location>
</feature>
<gene>
    <name evidence="2" type="primary">trbL</name>
</gene>
<protein>
    <submittedName>
        <fullName evidence="2">Conjugative transfer protein TrbL</fullName>
    </submittedName>
</protein>
<reference evidence="2" key="1">
    <citation type="journal article" date="2017" name="Infect. Genet. Evol.">
        <title>Plasmid dynamics in Vibrio parahaemolyticus strains related to shrimp Acute Hepatopancreatic Necrosis Syndrome (AHPNS).</title>
        <authorList>
            <person name="Theethakaew C."/>
            <person name="Nakamura S."/>
            <person name="Motooka D."/>
            <person name="Matsuda S."/>
            <person name="Kodama T."/>
            <person name="Chonsin K."/>
            <person name="Suthienkul O."/>
            <person name="Iida T."/>
        </authorList>
    </citation>
    <scope>NUCLEOTIDE SEQUENCE</scope>
    <source>
        <strain evidence="2">VPE61</strain>
        <plasmid evidence="2">pVPE61a</plasmid>
    </source>
</reference>
<proteinExistence type="predicted"/>